<protein>
    <submittedName>
        <fullName evidence="1">Uncharacterized protein</fullName>
    </submittedName>
</protein>
<accession>A0A2P2NPF5</accession>
<organism evidence="1">
    <name type="scientific">Rhizophora mucronata</name>
    <name type="common">Asiatic mangrove</name>
    <dbReference type="NCBI Taxonomy" id="61149"/>
    <lineage>
        <taxon>Eukaryota</taxon>
        <taxon>Viridiplantae</taxon>
        <taxon>Streptophyta</taxon>
        <taxon>Embryophyta</taxon>
        <taxon>Tracheophyta</taxon>
        <taxon>Spermatophyta</taxon>
        <taxon>Magnoliopsida</taxon>
        <taxon>eudicotyledons</taxon>
        <taxon>Gunneridae</taxon>
        <taxon>Pentapetalae</taxon>
        <taxon>rosids</taxon>
        <taxon>fabids</taxon>
        <taxon>Malpighiales</taxon>
        <taxon>Rhizophoraceae</taxon>
        <taxon>Rhizophora</taxon>
    </lineage>
</organism>
<evidence type="ECO:0000313" key="1">
    <source>
        <dbReference type="EMBL" id="MBX44392.1"/>
    </source>
</evidence>
<reference evidence="1" key="1">
    <citation type="submission" date="2018-02" db="EMBL/GenBank/DDBJ databases">
        <title>Rhizophora mucronata_Transcriptome.</title>
        <authorList>
            <person name="Meera S.P."/>
            <person name="Sreeshan A."/>
            <person name="Augustine A."/>
        </authorList>
    </citation>
    <scope>NUCLEOTIDE SEQUENCE</scope>
    <source>
        <tissue evidence="1">Leaf</tissue>
    </source>
</reference>
<dbReference type="AlphaFoldDB" id="A0A2P2NPF5"/>
<sequence>MRVFYWFTIGLSFQLFGHERLKRIEGLSVYIYVLKLQNH</sequence>
<proteinExistence type="predicted"/>
<name>A0A2P2NPF5_RHIMU</name>
<dbReference type="EMBL" id="GGEC01063908">
    <property type="protein sequence ID" value="MBX44392.1"/>
    <property type="molecule type" value="Transcribed_RNA"/>
</dbReference>